<proteinExistence type="predicted"/>
<protein>
    <recommendedName>
        <fullName evidence="1">VOC domain-containing protein</fullName>
    </recommendedName>
</protein>
<dbReference type="InterPro" id="IPR037523">
    <property type="entry name" value="VOC_core"/>
</dbReference>
<reference evidence="2" key="1">
    <citation type="submission" date="2016-04" db="EMBL/GenBank/DDBJ databases">
        <authorList>
            <person name="Evans L.H."/>
            <person name="Alamgir A."/>
            <person name="Owens N."/>
            <person name="Weber N.D."/>
            <person name="Virtaneva K."/>
            <person name="Barbian K."/>
            <person name="Babar A."/>
            <person name="Rosenke K."/>
        </authorList>
    </citation>
    <scope>NUCLEOTIDE SEQUENCE</scope>
    <source>
        <strain evidence="2">Nono1</strain>
    </source>
</reference>
<dbReference type="PANTHER" id="PTHR36503:SF1">
    <property type="entry name" value="BLR2520 PROTEIN"/>
    <property type="match status" value="1"/>
</dbReference>
<dbReference type="InterPro" id="IPR004360">
    <property type="entry name" value="Glyas_Fos-R_dOase_dom"/>
</dbReference>
<feature type="domain" description="VOC" evidence="1">
    <location>
        <begin position="5"/>
        <end position="119"/>
    </location>
</feature>
<dbReference type="Pfam" id="PF00903">
    <property type="entry name" value="Glyoxalase"/>
    <property type="match status" value="1"/>
</dbReference>
<evidence type="ECO:0000313" key="2">
    <source>
        <dbReference type="EMBL" id="SBO99290.1"/>
    </source>
</evidence>
<gene>
    <name evidence="2" type="ORF">BN4615_P8806</name>
</gene>
<sequence>MTVTGIDFVALQVRDLDQAAAFYETRLGLERSPVSPPHAIVFATEPIAFAVREPLPGVELPERPGTGVALWLKAGDAQRLHDELQAAGVPIVTPPVDGPFGRTFSFADPDGYVVTIHDR</sequence>
<dbReference type="InterPro" id="IPR029068">
    <property type="entry name" value="Glyas_Bleomycin-R_OHBP_Dase"/>
</dbReference>
<dbReference type="AlphaFoldDB" id="A0A1M4EKA3"/>
<accession>A0A1M4EKA3</accession>
<evidence type="ECO:0000259" key="1">
    <source>
        <dbReference type="PROSITE" id="PS51819"/>
    </source>
</evidence>
<dbReference type="Gene3D" id="3.10.180.10">
    <property type="entry name" value="2,3-Dihydroxybiphenyl 1,2-Dioxygenase, domain 1"/>
    <property type="match status" value="1"/>
</dbReference>
<organism evidence="2">
    <name type="scientific">Nonomuraea gerenzanensis</name>
    <dbReference type="NCBI Taxonomy" id="93944"/>
    <lineage>
        <taxon>Bacteria</taxon>
        <taxon>Bacillati</taxon>
        <taxon>Actinomycetota</taxon>
        <taxon>Actinomycetes</taxon>
        <taxon>Streptosporangiales</taxon>
        <taxon>Streptosporangiaceae</taxon>
        <taxon>Nonomuraea</taxon>
    </lineage>
</organism>
<dbReference type="SUPFAM" id="SSF54593">
    <property type="entry name" value="Glyoxalase/Bleomycin resistance protein/Dihydroxybiphenyl dioxygenase"/>
    <property type="match status" value="1"/>
</dbReference>
<dbReference type="PROSITE" id="PS51819">
    <property type="entry name" value="VOC"/>
    <property type="match status" value="1"/>
</dbReference>
<dbReference type="EMBL" id="LT559118">
    <property type="protein sequence ID" value="SBO99290.1"/>
    <property type="molecule type" value="Genomic_DNA"/>
</dbReference>
<dbReference type="CDD" id="cd06587">
    <property type="entry name" value="VOC"/>
    <property type="match status" value="1"/>
</dbReference>
<dbReference type="PANTHER" id="PTHR36503">
    <property type="entry name" value="BLR2520 PROTEIN"/>
    <property type="match status" value="1"/>
</dbReference>
<dbReference type="RefSeq" id="WP_225267984.1">
    <property type="nucleotide sequence ID" value="NZ_CP084058.1"/>
</dbReference>
<name>A0A1M4EKA3_9ACTN</name>